<keyword evidence="2" id="KW-1185">Reference proteome</keyword>
<evidence type="ECO:0008006" key="3">
    <source>
        <dbReference type="Google" id="ProtNLM"/>
    </source>
</evidence>
<evidence type="ECO:0000313" key="1">
    <source>
        <dbReference type="EMBL" id="CAH2010111.1"/>
    </source>
</evidence>
<proteinExistence type="predicted"/>
<dbReference type="Gene3D" id="1.10.10.1450">
    <property type="match status" value="1"/>
</dbReference>
<dbReference type="OrthoDB" id="8964374at2759"/>
<gene>
    <name evidence="1" type="ORF">ACAOBT_LOCUS31313</name>
</gene>
<sequence length="86" mass="9818">MLQKAFGESAVSKTRAYEWYKDFKTGRKMRVFGCIGVLISQKPFLGIGRSFSDKDQVLKEEIQLFRTKNKKKKKSDFGLTCTKASG</sequence>
<dbReference type="Proteomes" id="UP001152888">
    <property type="component" value="Unassembled WGS sequence"/>
</dbReference>
<dbReference type="AlphaFoldDB" id="A0A9P0Q4A1"/>
<name>A0A9P0Q4A1_ACAOB</name>
<accession>A0A9P0Q4A1</accession>
<protein>
    <recommendedName>
        <fullName evidence="3">Mos1 transposase HTH domain-containing protein</fullName>
    </recommendedName>
</protein>
<reference evidence="1" key="1">
    <citation type="submission" date="2022-03" db="EMBL/GenBank/DDBJ databases">
        <authorList>
            <person name="Sayadi A."/>
        </authorList>
    </citation>
    <scope>NUCLEOTIDE SEQUENCE</scope>
</reference>
<evidence type="ECO:0000313" key="2">
    <source>
        <dbReference type="Proteomes" id="UP001152888"/>
    </source>
</evidence>
<comment type="caution">
    <text evidence="1">The sequence shown here is derived from an EMBL/GenBank/DDBJ whole genome shotgun (WGS) entry which is preliminary data.</text>
</comment>
<dbReference type="EMBL" id="CAKOFQ010007942">
    <property type="protein sequence ID" value="CAH2010111.1"/>
    <property type="molecule type" value="Genomic_DNA"/>
</dbReference>
<organism evidence="1 2">
    <name type="scientific">Acanthoscelides obtectus</name>
    <name type="common">Bean weevil</name>
    <name type="synonym">Bruchus obtectus</name>
    <dbReference type="NCBI Taxonomy" id="200917"/>
    <lineage>
        <taxon>Eukaryota</taxon>
        <taxon>Metazoa</taxon>
        <taxon>Ecdysozoa</taxon>
        <taxon>Arthropoda</taxon>
        <taxon>Hexapoda</taxon>
        <taxon>Insecta</taxon>
        <taxon>Pterygota</taxon>
        <taxon>Neoptera</taxon>
        <taxon>Endopterygota</taxon>
        <taxon>Coleoptera</taxon>
        <taxon>Polyphaga</taxon>
        <taxon>Cucujiformia</taxon>
        <taxon>Chrysomeloidea</taxon>
        <taxon>Chrysomelidae</taxon>
        <taxon>Bruchinae</taxon>
        <taxon>Bruchini</taxon>
        <taxon>Acanthoscelides</taxon>
    </lineage>
</organism>